<dbReference type="InterPro" id="IPR036412">
    <property type="entry name" value="HAD-like_sf"/>
</dbReference>
<keyword evidence="2" id="KW-1185">Reference proteome</keyword>
<dbReference type="Pfam" id="PF00702">
    <property type="entry name" value="Hydrolase"/>
    <property type="match status" value="1"/>
</dbReference>
<dbReference type="GO" id="GO:0016740">
    <property type="term" value="F:transferase activity"/>
    <property type="evidence" value="ECO:0007669"/>
    <property type="project" value="UniProtKB-KW"/>
</dbReference>
<dbReference type="SUPFAM" id="SSF56784">
    <property type="entry name" value="HAD-like"/>
    <property type="match status" value="1"/>
</dbReference>
<dbReference type="EMBL" id="CP115668">
    <property type="protein sequence ID" value="WCC81138.1"/>
    <property type="molecule type" value="Genomic_DNA"/>
</dbReference>
<keyword evidence="1" id="KW-0808">Transferase</keyword>
<dbReference type="PANTHER" id="PTHR43481:SF4">
    <property type="entry name" value="GLYCEROL-1-PHOSPHATE PHOSPHOHYDROLASE 1-RELATED"/>
    <property type="match status" value="1"/>
</dbReference>
<dbReference type="Gene3D" id="3.40.50.1000">
    <property type="entry name" value="HAD superfamily/HAD-like"/>
    <property type="match status" value="1"/>
</dbReference>
<sequence>MDGTLVDSTEAVESIWTAWSRRNGIVPADVLAYCHGRDVASTVTHFLPQLCQEEVRAMVADQLDAECTQLGTVRPVTGGHELVGWLEGRSMAWGVVTNAPRRLALARLGAAGFAPSLLVAFEDVEHGKPAPDGYIQGSQRCGAVPAQTLAVEDSEPGLAAARAAGTVVAAVGGRTDADLVCHDLHDLRNRLTGAIQ</sequence>
<evidence type="ECO:0000313" key="1">
    <source>
        <dbReference type="EMBL" id="WCC81138.1"/>
    </source>
</evidence>
<dbReference type="InterPro" id="IPR023214">
    <property type="entry name" value="HAD_sf"/>
</dbReference>
<dbReference type="PANTHER" id="PTHR43481">
    <property type="entry name" value="FRUCTOSE-1-PHOSPHATE PHOSPHATASE"/>
    <property type="match status" value="1"/>
</dbReference>
<accession>A0ABY7R2Y0</accession>
<evidence type="ECO:0000313" key="2">
    <source>
        <dbReference type="Proteomes" id="UP001212097"/>
    </source>
</evidence>
<dbReference type="Proteomes" id="UP001212097">
    <property type="component" value="Chromosome"/>
</dbReference>
<name>A0ABY7R2Y0_9ACTN</name>
<dbReference type="InterPro" id="IPR051806">
    <property type="entry name" value="HAD-like_SPP"/>
</dbReference>
<dbReference type="InterPro" id="IPR006439">
    <property type="entry name" value="HAD-SF_hydro_IA"/>
</dbReference>
<dbReference type="GO" id="GO:0016787">
    <property type="term" value="F:hydrolase activity"/>
    <property type="evidence" value="ECO:0007669"/>
    <property type="project" value="UniProtKB-KW"/>
</dbReference>
<reference evidence="1 2" key="1">
    <citation type="submission" date="2023-06" db="EMBL/GenBank/DDBJ databases">
        <title>The Gram-positive Non-spore-bearing Anaerobic Bacilli of Human Feces.</title>
        <authorList>
            <person name="Eggerth A.H."/>
        </authorList>
    </citation>
    <scope>NUCLEOTIDE SEQUENCE [LARGE SCALE GENOMIC DNA]</scope>
    <source>
        <strain evidence="1 2">CBA3108</strain>
    </source>
</reference>
<dbReference type="NCBIfam" id="TIGR01509">
    <property type="entry name" value="HAD-SF-IA-v3"/>
    <property type="match status" value="1"/>
</dbReference>
<organism evidence="1 2">
    <name type="scientific">Cutibacterium equinum</name>
    <dbReference type="NCBI Taxonomy" id="3016342"/>
    <lineage>
        <taxon>Bacteria</taxon>
        <taxon>Bacillati</taxon>
        <taxon>Actinomycetota</taxon>
        <taxon>Actinomycetes</taxon>
        <taxon>Propionibacteriales</taxon>
        <taxon>Propionibacteriaceae</taxon>
        <taxon>Cutibacterium</taxon>
    </lineage>
</organism>
<dbReference type="Gene3D" id="1.10.150.240">
    <property type="entry name" value="Putative phosphatase, domain 2"/>
    <property type="match status" value="1"/>
</dbReference>
<proteinExistence type="predicted"/>
<dbReference type="RefSeq" id="WP_271419316.1">
    <property type="nucleotide sequence ID" value="NZ_CP115668.1"/>
</dbReference>
<keyword evidence="1" id="KW-0378">Hydrolase</keyword>
<protein>
    <submittedName>
        <fullName evidence="1">HAD-IA family hydrolase</fullName>
    </submittedName>
</protein>
<dbReference type="InterPro" id="IPR023198">
    <property type="entry name" value="PGP-like_dom2"/>
</dbReference>
<gene>
    <name evidence="1" type="ORF">O6R08_07790</name>
</gene>